<keyword evidence="5" id="KW-1185">Reference proteome</keyword>
<accession>A0ABX7TU00</accession>
<dbReference type="InterPro" id="IPR050624">
    <property type="entry name" value="HTH-type_Tx_Regulator"/>
</dbReference>
<evidence type="ECO:0000256" key="1">
    <source>
        <dbReference type="ARBA" id="ARBA00023125"/>
    </source>
</evidence>
<feature type="DNA-binding region" description="H-T-H motif" evidence="2">
    <location>
        <begin position="37"/>
        <end position="56"/>
    </location>
</feature>
<evidence type="ECO:0000313" key="5">
    <source>
        <dbReference type="Proteomes" id="UP000663908"/>
    </source>
</evidence>
<dbReference type="PROSITE" id="PS01081">
    <property type="entry name" value="HTH_TETR_1"/>
    <property type="match status" value="1"/>
</dbReference>
<dbReference type="Proteomes" id="UP000663908">
    <property type="component" value="Chromosome"/>
</dbReference>
<proteinExistence type="predicted"/>
<dbReference type="PROSITE" id="PS50977">
    <property type="entry name" value="HTH_TETR_2"/>
    <property type="match status" value="1"/>
</dbReference>
<dbReference type="PANTHER" id="PTHR43479:SF11">
    <property type="entry name" value="ACREF_ENVCD OPERON REPRESSOR-RELATED"/>
    <property type="match status" value="1"/>
</dbReference>
<evidence type="ECO:0000313" key="4">
    <source>
        <dbReference type="EMBL" id="QTE00062.1"/>
    </source>
</evidence>
<dbReference type="Pfam" id="PF00440">
    <property type="entry name" value="TetR_N"/>
    <property type="match status" value="1"/>
</dbReference>
<keyword evidence="1 2" id="KW-0238">DNA-binding</keyword>
<dbReference type="EMBL" id="CP071839">
    <property type="protein sequence ID" value="QTE00062.1"/>
    <property type="molecule type" value="Genomic_DNA"/>
</dbReference>
<dbReference type="Gene3D" id="1.10.357.10">
    <property type="entry name" value="Tetracycline Repressor, domain 2"/>
    <property type="match status" value="1"/>
</dbReference>
<dbReference type="InterPro" id="IPR001647">
    <property type="entry name" value="HTH_TetR"/>
</dbReference>
<protein>
    <submittedName>
        <fullName evidence="4">HTH-type transcriptional regulator AcrR</fullName>
    </submittedName>
</protein>
<dbReference type="InterPro" id="IPR023772">
    <property type="entry name" value="DNA-bd_HTH_TetR-type_CS"/>
</dbReference>
<dbReference type="PRINTS" id="PR00455">
    <property type="entry name" value="HTHTETR"/>
</dbReference>
<evidence type="ECO:0000259" key="3">
    <source>
        <dbReference type="PROSITE" id="PS50977"/>
    </source>
</evidence>
<organism evidence="4 5">
    <name type="scientific">Streptomyces cyanogenus</name>
    <dbReference type="NCBI Taxonomy" id="80860"/>
    <lineage>
        <taxon>Bacteria</taxon>
        <taxon>Bacillati</taxon>
        <taxon>Actinomycetota</taxon>
        <taxon>Actinomycetes</taxon>
        <taxon>Kitasatosporales</taxon>
        <taxon>Streptomycetaceae</taxon>
        <taxon>Streptomyces</taxon>
    </lineage>
</organism>
<feature type="domain" description="HTH tetR-type" evidence="3">
    <location>
        <begin position="14"/>
        <end position="74"/>
    </location>
</feature>
<reference evidence="4 5" key="1">
    <citation type="submission" date="2021-03" db="EMBL/GenBank/DDBJ databases">
        <title>Complete genome sequence of Streptomyces cyanogenus S136, producer of anticancer angucycline landomycin A.</title>
        <authorList>
            <person name="Hrab P."/>
            <person name="Ruckert C."/>
            <person name="Busche T."/>
            <person name="Ostash I."/>
            <person name="Kalinowski J."/>
            <person name="Fedorenko V."/>
            <person name="Yushchuk O."/>
            <person name="Ostash B."/>
        </authorList>
    </citation>
    <scope>NUCLEOTIDE SEQUENCE [LARGE SCALE GENOMIC DNA]</scope>
    <source>
        <strain evidence="4 5">S136</strain>
    </source>
</reference>
<dbReference type="RefSeq" id="WP_208033555.1">
    <property type="nucleotide sequence ID" value="NZ_CP071839.1"/>
</dbReference>
<name>A0ABX7TU00_STRCY</name>
<dbReference type="InterPro" id="IPR009057">
    <property type="entry name" value="Homeodomain-like_sf"/>
</dbReference>
<evidence type="ECO:0000256" key="2">
    <source>
        <dbReference type="PROSITE-ProRule" id="PRU00335"/>
    </source>
</evidence>
<gene>
    <name evidence="4" type="primary">acrR2</name>
    <name evidence="4" type="ORF">S1361_22180</name>
</gene>
<dbReference type="PANTHER" id="PTHR43479">
    <property type="entry name" value="ACREF/ENVCD OPERON REPRESSOR-RELATED"/>
    <property type="match status" value="1"/>
</dbReference>
<dbReference type="SUPFAM" id="SSF46689">
    <property type="entry name" value="Homeodomain-like"/>
    <property type="match status" value="1"/>
</dbReference>
<sequence>MGVTMDGTKQQRRGNTRQRIQDVALALFAEQGYEKTSLREIAERLDVTKAALYYHFKTKEEIIVSLFEDLTKPILELIEWGRGQPHTLETKQEIIRRYSEALQDAEPLFRFMQENQATVRELRIGDTFKDRMRGLRDILINPEADLVDQVRSVSAMFTLHAGMFVMQDIEGDPEKKREAVLEVALDLITQAHEHARGTD</sequence>